<proteinExistence type="predicted"/>
<dbReference type="AlphaFoldDB" id="A0A499VIW1"/>
<name>A0A499VIW1_STRAX</name>
<reference evidence="2" key="1">
    <citation type="submission" date="2019-04" db="EMBL/GenBank/DDBJ databases">
        <title>Draft genome sequences of Streptomyces avermitilis MC3.</title>
        <authorList>
            <person name="Komaki H."/>
            <person name="Tamura T."/>
            <person name="Hosoyama A."/>
        </authorList>
    </citation>
    <scope>NUCLEOTIDE SEQUENCE</scope>
    <source>
        <strain evidence="2">MC3</strain>
    </source>
</reference>
<sequence length="282" mass="26296">MGGGEGQDALDEGEVRLVREVGAGGLQVGGGREMAVAYGVAQGVPDDGAGEGVGQAGQGGADGGEGFGVEADLGVGEVAVVEEEQGGALAEGLWFGGVLGDVEFEAAAQGEAGLVVEVAVVEADGDAVRAAAVALDGQGAGAVGGRGDVRGQGVDAGRAQPGVGPGVDVAFGGGGEGVDEVGEGGVAELVAGEVGVDAGEEVLLAQPGDELAQGGGALGVGDAVEVEEGGGGVVDGFRGDGVGGGALVGVVAPGFAGDAEVGPGVGAPLSGGSPPDPRGWLR</sequence>
<dbReference type="EMBL" id="AP019621">
    <property type="protein sequence ID" value="BBJ54435.1"/>
    <property type="molecule type" value="Genomic_DNA"/>
</dbReference>
<feature type="region of interest" description="Disordered" evidence="1">
    <location>
        <begin position="261"/>
        <end position="282"/>
    </location>
</feature>
<evidence type="ECO:0000256" key="1">
    <source>
        <dbReference type="SAM" id="MobiDB-lite"/>
    </source>
</evidence>
<protein>
    <submittedName>
        <fullName evidence="2">Uncharacterized protein</fullName>
    </submittedName>
</protein>
<accession>A0A499VIW1</accession>
<gene>
    <name evidence="2" type="ORF">SAVMC3_70640</name>
</gene>
<evidence type="ECO:0000313" key="2">
    <source>
        <dbReference type="EMBL" id="BBJ54435.1"/>
    </source>
</evidence>
<organism evidence="2">
    <name type="scientific">Streptomyces avermitilis</name>
    <dbReference type="NCBI Taxonomy" id="33903"/>
    <lineage>
        <taxon>Bacteria</taxon>
        <taxon>Bacillati</taxon>
        <taxon>Actinomycetota</taxon>
        <taxon>Actinomycetes</taxon>
        <taxon>Kitasatosporales</taxon>
        <taxon>Streptomycetaceae</taxon>
        <taxon>Streptomyces</taxon>
    </lineage>
</organism>